<dbReference type="AlphaFoldDB" id="M2NN13"/>
<evidence type="ECO:0000256" key="3">
    <source>
        <dbReference type="ARBA" id="ARBA00023015"/>
    </source>
</evidence>
<dbReference type="CDD" id="cd00067">
    <property type="entry name" value="GAL4"/>
    <property type="match status" value="1"/>
</dbReference>
<feature type="region of interest" description="Disordered" evidence="7">
    <location>
        <begin position="1"/>
        <end position="39"/>
    </location>
</feature>
<dbReference type="InterPro" id="IPR036864">
    <property type="entry name" value="Zn2-C6_fun-type_DNA-bd_sf"/>
</dbReference>
<evidence type="ECO:0000259" key="8">
    <source>
        <dbReference type="PROSITE" id="PS50048"/>
    </source>
</evidence>
<protein>
    <recommendedName>
        <fullName evidence="8">Zn(2)-C6 fungal-type domain-containing protein</fullName>
    </recommendedName>
</protein>
<dbReference type="GO" id="GO:0008270">
    <property type="term" value="F:zinc ion binding"/>
    <property type="evidence" value="ECO:0007669"/>
    <property type="project" value="InterPro"/>
</dbReference>
<dbReference type="GO" id="GO:0000981">
    <property type="term" value="F:DNA-binding transcription factor activity, RNA polymerase II-specific"/>
    <property type="evidence" value="ECO:0007669"/>
    <property type="project" value="InterPro"/>
</dbReference>
<keyword evidence="6" id="KW-0539">Nucleus</keyword>
<dbReference type="SMART" id="SM00066">
    <property type="entry name" value="GAL4"/>
    <property type="match status" value="1"/>
</dbReference>
<dbReference type="SUPFAM" id="SSF57701">
    <property type="entry name" value="Zn2/Cys6 DNA-binding domain"/>
    <property type="match status" value="1"/>
</dbReference>
<proteinExistence type="predicted"/>
<keyword evidence="3" id="KW-0805">Transcription regulation</keyword>
<evidence type="ECO:0000313" key="9">
    <source>
        <dbReference type="EMBL" id="EMD00910.1"/>
    </source>
</evidence>
<sequence>MQHAPTTPSNGAPGMMRYPIPPQAPVDGRHATGVRGKKDIKRRTKTGCLTCRKRRIKCDESQPTCRNCTKSKRDCLGYDPIFKQQTSPAPIQPAPASTTATAASSATLPLPPNPYPPAHTYSATVFSLRIDDLFALNDVPPRYETHPARLASLASQQELSDFYTFHYAPGLDRLFETTWYAAHGFAHLQANPELADFVLACAEQFKSSVESSHVANQLRSLEACLVWRLASMPRSANPGIPDLATRVDTLEHLLTGTFLDMTRMPPQPSAEQGRESYEAETFWYNLALFTAARDDRPDQGATQQIDHSLGVMRGILRQKENRDVLYSVAIGRYIGGRTPDFHPQRHLLASTNDSNEDVNKLIVAQQFIEAENQSGTSQVVQRICSMALRGWLLQKQ</sequence>
<evidence type="ECO:0000256" key="1">
    <source>
        <dbReference type="ARBA" id="ARBA00022723"/>
    </source>
</evidence>
<evidence type="ECO:0000256" key="5">
    <source>
        <dbReference type="ARBA" id="ARBA00023163"/>
    </source>
</evidence>
<evidence type="ECO:0000256" key="6">
    <source>
        <dbReference type="ARBA" id="ARBA00023242"/>
    </source>
</evidence>
<feature type="compositionally biased region" description="Polar residues" evidence="7">
    <location>
        <begin position="1"/>
        <end position="10"/>
    </location>
</feature>
<evidence type="ECO:0000256" key="4">
    <source>
        <dbReference type="ARBA" id="ARBA00023125"/>
    </source>
</evidence>
<dbReference type="OrthoDB" id="5375558at2759"/>
<dbReference type="Gene3D" id="4.10.240.10">
    <property type="entry name" value="Zn(2)-C6 fungal-type DNA-binding domain"/>
    <property type="match status" value="1"/>
</dbReference>
<dbReference type="PANTHER" id="PTHR36206:SF13">
    <property type="entry name" value="TRANSCRIPTIONAL REGULATORY PROTEIN MOC3"/>
    <property type="match status" value="1"/>
</dbReference>
<dbReference type="InterPro" id="IPR052360">
    <property type="entry name" value="Transcr_Regulatory_Proteins"/>
</dbReference>
<keyword evidence="2" id="KW-0862">Zinc</keyword>
<dbReference type="HOGENOM" id="CLU_696365_0_0_1"/>
<dbReference type="RefSeq" id="XP_007672094.1">
    <property type="nucleotide sequence ID" value="XM_007673904.1"/>
</dbReference>
<gene>
    <name evidence="9" type="ORF">BAUCODRAFT_118634</name>
</gene>
<name>M2NN13_BAUPA</name>
<dbReference type="Pfam" id="PF00172">
    <property type="entry name" value="Zn_clus"/>
    <property type="match status" value="1"/>
</dbReference>
<organism evidence="9 10">
    <name type="scientific">Baudoinia panamericana (strain UAMH 10762)</name>
    <name type="common">Angels' share fungus</name>
    <name type="synonym">Baudoinia compniacensis (strain UAMH 10762)</name>
    <dbReference type="NCBI Taxonomy" id="717646"/>
    <lineage>
        <taxon>Eukaryota</taxon>
        <taxon>Fungi</taxon>
        <taxon>Dikarya</taxon>
        <taxon>Ascomycota</taxon>
        <taxon>Pezizomycotina</taxon>
        <taxon>Dothideomycetes</taxon>
        <taxon>Dothideomycetidae</taxon>
        <taxon>Mycosphaerellales</taxon>
        <taxon>Teratosphaeriaceae</taxon>
        <taxon>Baudoinia</taxon>
    </lineage>
</organism>
<dbReference type="EMBL" id="KB445550">
    <property type="protein sequence ID" value="EMD00910.1"/>
    <property type="molecule type" value="Genomic_DNA"/>
</dbReference>
<dbReference type="OMA" id="HRIREFR"/>
<dbReference type="GO" id="GO:0003677">
    <property type="term" value="F:DNA binding"/>
    <property type="evidence" value="ECO:0007669"/>
    <property type="project" value="UniProtKB-KW"/>
</dbReference>
<dbReference type="PROSITE" id="PS00463">
    <property type="entry name" value="ZN2_CY6_FUNGAL_1"/>
    <property type="match status" value="1"/>
</dbReference>
<feature type="region of interest" description="Disordered" evidence="7">
    <location>
        <begin position="86"/>
        <end position="105"/>
    </location>
</feature>
<keyword evidence="1" id="KW-0479">Metal-binding</keyword>
<dbReference type="InterPro" id="IPR001138">
    <property type="entry name" value="Zn2Cys6_DnaBD"/>
</dbReference>
<dbReference type="eggNOG" id="ENOG502QT9U">
    <property type="taxonomic scope" value="Eukaryota"/>
</dbReference>
<keyword evidence="4" id="KW-0238">DNA-binding</keyword>
<dbReference type="PANTHER" id="PTHR36206">
    <property type="entry name" value="ASPERCRYPTIN BIOSYNTHESIS CLUSTER-SPECIFIC TRANSCRIPTION REGULATOR ATNN-RELATED"/>
    <property type="match status" value="1"/>
</dbReference>
<evidence type="ECO:0000256" key="7">
    <source>
        <dbReference type="SAM" id="MobiDB-lite"/>
    </source>
</evidence>
<accession>M2NN13</accession>
<dbReference type="PROSITE" id="PS50048">
    <property type="entry name" value="ZN2_CY6_FUNGAL_2"/>
    <property type="match status" value="1"/>
</dbReference>
<dbReference type="KEGG" id="bcom:BAUCODRAFT_118634"/>
<keyword evidence="5" id="KW-0804">Transcription</keyword>
<dbReference type="Proteomes" id="UP000011761">
    <property type="component" value="Unassembled WGS sequence"/>
</dbReference>
<reference evidence="9 10" key="1">
    <citation type="journal article" date="2012" name="PLoS Pathog.">
        <title>Diverse lifestyles and strategies of plant pathogenesis encoded in the genomes of eighteen Dothideomycetes fungi.</title>
        <authorList>
            <person name="Ohm R.A."/>
            <person name="Feau N."/>
            <person name="Henrissat B."/>
            <person name="Schoch C.L."/>
            <person name="Horwitz B.A."/>
            <person name="Barry K.W."/>
            <person name="Condon B.J."/>
            <person name="Copeland A.C."/>
            <person name="Dhillon B."/>
            <person name="Glaser F."/>
            <person name="Hesse C.N."/>
            <person name="Kosti I."/>
            <person name="LaButti K."/>
            <person name="Lindquist E.A."/>
            <person name="Lucas S."/>
            <person name="Salamov A.A."/>
            <person name="Bradshaw R.E."/>
            <person name="Ciuffetti L."/>
            <person name="Hamelin R.C."/>
            <person name="Kema G.H.J."/>
            <person name="Lawrence C."/>
            <person name="Scott J.A."/>
            <person name="Spatafora J.W."/>
            <person name="Turgeon B.G."/>
            <person name="de Wit P.J.G.M."/>
            <person name="Zhong S."/>
            <person name="Goodwin S.B."/>
            <person name="Grigoriev I.V."/>
        </authorList>
    </citation>
    <scope>NUCLEOTIDE SEQUENCE [LARGE SCALE GENOMIC DNA]</scope>
    <source>
        <strain evidence="9 10">UAMH 10762</strain>
    </source>
</reference>
<feature type="domain" description="Zn(2)-C6 fungal-type" evidence="8">
    <location>
        <begin position="47"/>
        <end position="75"/>
    </location>
</feature>
<dbReference type="GeneID" id="19107347"/>
<keyword evidence="10" id="KW-1185">Reference proteome</keyword>
<dbReference type="STRING" id="717646.M2NN13"/>
<evidence type="ECO:0000256" key="2">
    <source>
        <dbReference type="ARBA" id="ARBA00022833"/>
    </source>
</evidence>
<evidence type="ECO:0000313" key="10">
    <source>
        <dbReference type="Proteomes" id="UP000011761"/>
    </source>
</evidence>